<dbReference type="InterPro" id="IPR036866">
    <property type="entry name" value="RibonucZ/Hydroxyglut_hydro"/>
</dbReference>
<comment type="subcellular location">
    <subcellularLocation>
        <location evidence="1">Nucleus</location>
    </subcellularLocation>
</comment>
<dbReference type="AlphaFoldDB" id="A0A0G4GUX5"/>
<feature type="region of interest" description="Disordered" evidence="2">
    <location>
        <begin position="806"/>
        <end position="827"/>
    </location>
</feature>
<dbReference type="EMBL" id="CDMY01000821">
    <property type="protein sequence ID" value="CEM34426.1"/>
    <property type="molecule type" value="Genomic_DNA"/>
</dbReference>
<dbReference type="STRING" id="1169540.A0A0G4GUX5"/>
<dbReference type="PANTHER" id="PTHR45922">
    <property type="entry name" value="CLEAVAGE AND POLYADENYLATION SPECIFICITY FACTOR SUBUNIT 2"/>
    <property type="match status" value="1"/>
</dbReference>
<dbReference type="OMA" id="MENDICD"/>
<dbReference type="SUPFAM" id="SSF56281">
    <property type="entry name" value="Metallo-hydrolase/oxidoreductase"/>
    <property type="match status" value="1"/>
</dbReference>
<dbReference type="Proteomes" id="UP000041254">
    <property type="component" value="Unassembled WGS sequence"/>
</dbReference>
<feature type="domain" description="Beta-Casp" evidence="3">
    <location>
        <begin position="310"/>
        <end position="436"/>
    </location>
</feature>
<dbReference type="GO" id="GO:0005847">
    <property type="term" value="C:mRNA cleavage and polyadenylation specificity factor complex"/>
    <property type="evidence" value="ECO:0007669"/>
    <property type="project" value="InterPro"/>
</dbReference>
<dbReference type="GO" id="GO:0006398">
    <property type="term" value="P:mRNA 3'-end processing by stem-loop binding and cleavage"/>
    <property type="evidence" value="ECO:0007669"/>
    <property type="project" value="InterPro"/>
</dbReference>
<evidence type="ECO:0000256" key="1">
    <source>
        <dbReference type="RuleBase" id="RU365006"/>
    </source>
</evidence>
<comment type="similarity">
    <text evidence="1">Belongs to the metallo-beta-lactamase superfamily. RNA-metabolizing metallo-beta-lactamase-like family. CPSF2/YSH1 subfamily.</text>
</comment>
<evidence type="ECO:0000259" key="3">
    <source>
        <dbReference type="SMART" id="SM01027"/>
    </source>
</evidence>
<dbReference type="Pfam" id="PF10996">
    <property type="entry name" value="Beta-Casp"/>
    <property type="match status" value="1"/>
</dbReference>
<dbReference type="GO" id="GO:0003723">
    <property type="term" value="F:RNA binding"/>
    <property type="evidence" value="ECO:0007669"/>
    <property type="project" value="UniProtKB-KW"/>
</dbReference>
<keyword evidence="1" id="KW-0539">Nucleus</keyword>
<reference evidence="4 5" key="1">
    <citation type="submission" date="2014-11" db="EMBL/GenBank/DDBJ databases">
        <authorList>
            <person name="Zhu J."/>
            <person name="Qi W."/>
            <person name="Song R."/>
        </authorList>
    </citation>
    <scope>NUCLEOTIDE SEQUENCE [LARGE SCALE GENOMIC DNA]</scope>
</reference>
<dbReference type="InterPro" id="IPR022712">
    <property type="entry name" value="Beta_Casp"/>
</dbReference>
<feature type="compositionally biased region" description="Basic and acidic residues" evidence="2">
    <location>
        <begin position="893"/>
        <end position="907"/>
    </location>
</feature>
<protein>
    <recommendedName>
        <fullName evidence="1">Cleavage and polyadenylation specificity factor subunit 2</fullName>
    </recommendedName>
    <alternativeName>
        <fullName evidence="1">Cleavage and polyadenylation specificity factor 100 kDa subunit</fullName>
    </alternativeName>
</protein>
<evidence type="ECO:0000313" key="5">
    <source>
        <dbReference type="Proteomes" id="UP000041254"/>
    </source>
</evidence>
<feature type="compositionally biased region" description="Pro residues" evidence="2">
    <location>
        <begin position="816"/>
        <end position="827"/>
    </location>
</feature>
<proteinExistence type="inferred from homology"/>
<name>A0A0G4GUX5_VITBC</name>
<feature type="region of interest" description="Disordered" evidence="2">
    <location>
        <begin position="871"/>
        <end position="907"/>
    </location>
</feature>
<organism evidence="4 5">
    <name type="scientific">Vitrella brassicaformis (strain CCMP3155)</name>
    <dbReference type="NCBI Taxonomy" id="1169540"/>
    <lineage>
        <taxon>Eukaryota</taxon>
        <taxon>Sar</taxon>
        <taxon>Alveolata</taxon>
        <taxon>Colpodellida</taxon>
        <taxon>Vitrellaceae</taxon>
        <taxon>Vitrella</taxon>
    </lineage>
</organism>
<keyword evidence="1" id="KW-0694">RNA-binding</keyword>
<accession>A0A0G4GUX5</accession>
<sequence>MREVVEVIPVYGGPEQCAVVRIGSLNLMVNCGWNAFFDPDFLQPIQQWVGTVDYLLLTQGDLDHVGAVPFLLSQWAPFFRTAEGDTQARRVYCTEPVLRLARMALYDVYLNTPYRPYQHKQQGMASGAAAAAAAAGEGAGEGGQQSSVDLSLDDIDEAFEQCHRLRYHQPVPLTRPNTNEEAMSDGVRDEVTIEALPSGYSLGGTVWSIKVGCQEILFATKWTPKPERHLDGCLSILTSRSRPAVWIMPPPPPPLSSWLMMQHFSPTRDASLEELLEKPTEGAALFKIVSQTLRGRKGTVLIPIEPTGRIFELLLYFDAAWTRSAGLSYYPIVFLSPVAEPILLFARTLLEWMSERIRNNFDTNRTNPFHPMKHLTVCNSLQEYESLPDRPKLVLATPATLEGGPAQEVFLKLAPDPSNTVIFFTPPPSGSLAERLAHSFAFGSDRGRTTMPTRQQSRPVTIVRKRKVPLPDSELRALYEEQRALMASQRPPEQPSADTPMAPAPPDDSTSHPVTIKQEDTDVPMGVGEDGPGGQRPPRRQSSVVKMPRGERLLSSSADFGGPRDWCQRTFSHTERKRQANEFGETLTEEELDTWQSATGQADNSLPLGGTPSSLPPEPPRGLAGRFKRKGQPGRPAMGGGYAPQTTGQPPQQPRREWFKFRVKTEREGEVGVDGRGGGGGLDGWAMGEGGEQQRAGVGEEEPDWKAQLREWLGEDPHTYVEEEISVVIRVAIRVLHGQEGVADGVSACHFIKRLKPRHVVLLPDFANIGGPHSASLLSSSLSNTADPPQIHPCAPLPSLADLQSLQQQLQQDQQQPPPPDAPHPLLPPFLLQFQSVEIRLPTLKRTIRIPPDLWEQLKFSKVDARGRRPPALVNLPAPAPGVGGGGRGQGKGGREEAAAAAAERREEPAMPSFVAVVVGDMQRDAGGTQGSAGGVDWGLSDRQQHPAAAATDGTHQQPLVKVKVEPSESGPAAGARGADQAVMEAEDMGADEGMPPPSEPLLMGSARLVDLQKLLHTSGDHKEVMFGAPRGYVVVDRAASLKKQMEEADESFPPVGEEGSGAVGVDRWVLEGRLSRAFFATRRSFYRQLPPL</sequence>
<evidence type="ECO:0000313" key="4">
    <source>
        <dbReference type="EMBL" id="CEM34426.1"/>
    </source>
</evidence>
<dbReference type="VEuPathDB" id="CryptoDB:Vbra_10369"/>
<feature type="compositionally biased region" description="Gly residues" evidence="2">
    <location>
        <begin position="928"/>
        <end position="937"/>
    </location>
</feature>
<dbReference type="SMART" id="SM01027">
    <property type="entry name" value="Beta-Casp"/>
    <property type="match status" value="1"/>
</dbReference>
<evidence type="ECO:0000256" key="2">
    <source>
        <dbReference type="SAM" id="MobiDB-lite"/>
    </source>
</evidence>
<dbReference type="InParanoid" id="A0A0G4GUX5"/>
<dbReference type="Pfam" id="PF16661">
    <property type="entry name" value="Lactamase_B_6"/>
    <property type="match status" value="1"/>
</dbReference>
<dbReference type="OrthoDB" id="64353at2759"/>
<feature type="compositionally biased region" description="Low complexity" evidence="2">
    <location>
        <begin position="806"/>
        <end position="815"/>
    </location>
</feature>
<keyword evidence="1" id="KW-0507">mRNA processing</keyword>
<dbReference type="PANTHER" id="PTHR45922:SF1">
    <property type="entry name" value="CLEAVAGE AND POLYADENYLATION SPECIFICITY FACTOR SUBUNIT 2"/>
    <property type="match status" value="1"/>
</dbReference>
<feature type="region of interest" description="Disordered" evidence="2">
    <location>
        <begin position="486"/>
        <end position="656"/>
    </location>
</feature>
<dbReference type="InterPro" id="IPR001279">
    <property type="entry name" value="Metallo-B-lactamas"/>
</dbReference>
<feature type="compositionally biased region" description="Gly residues" evidence="2">
    <location>
        <begin position="882"/>
        <end position="892"/>
    </location>
</feature>
<keyword evidence="5" id="KW-1185">Reference proteome</keyword>
<feature type="compositionally biased region" description="Polar residues" evidence="2">
    <location>
        <begin position="594"/>
        <end position="604"/>
    </location>
</feature>
<dbReference type="InterPro" id="IPR027075">
    <property type="entry name" value="CPSF2"/>
</dbReference>
<dbReference type="Gene3D" id="3.60.15.10">
    <property type="entry name" value="Ribonuclease Z/Hydroxyacylglutathione hydrolase-like"/>
    <property type="match status" value="1"/>
</dbReference>
<gene>
    <name evidence="4" type="ORF">Vbra_10369</name>
</gene>
<feature type="region of interest" description="Disordered" evidence="2">
    <location>
        <begin position="925"/>
        <end position="959"/>
    </location>
</feature>
<dbReference type="Gene3D" id="3.40.50.10890">
    <property type="match status" value="1"/>
</dbReference>